<organism evidence="1 2">
    <name type="scientific">Actinomadura litoris</name>
    <dbReference type="NCBI Taxonomy" id="2678616"/>
    <lineage>
        <taxon>Bacteria</taxon>
        <taxon>Bacillati</taxon>
        <taxon>Actinomycetota</taxon>
        <taxon>Actinomycetes</taxon>
        <taxon>Streptosporangiales</taxon>
        <taxon>Thermomonosporaceae</taxon>
        <taxon>Actinomadura</taxon>
    </lineage>
</organism>
<gene>
    <name evidence="1" type="ORF">GNZ18_13800</name>
</gene>
<evidence type="ECO:0000313" key="2">
    <source>
        <dbReference type="Proteomes" id="UP000432015"/>
    </source>
</evidence>
<keyword evidence="2" id="KW-1185">Reference proteome</keyword>
<dbReference type="Pfam" id="PF02945">
    <property type="entry name" value="Endonuclease_7"/>
    <property type="match status" value="2"/>
</dbReference>
<reference evidence="1 2" key="1">
    <citation type="submission" date="2019-11" db="EMBL/GenBank/DDBJ databases">
        <authorList>
            <person name="Cao P."/>
        </authorList>
    </citation>
    <scope>NUCLEOTIDE SEQUENCE [LARGE SCALE GENOMIC DNA]</scope>
    <source>
        <strain evidence="1 2">NEAU-AAG5</strain>
    </source>
</reference>
<dbReference type="InterPro" id="IPR004211">
    <property type="entry name" value="Endonuclease_7"/>
</dbReference>
<accession>A0A7K1KZQ5</accession>
<dbReference type="InterPro" id="IPR044925">
    <property type="entry name" value="His-Me_finger_sf"/>
</dbReference>
<name>A0A7K1KZQ5_9ACTN</name>
<dbReference type="EMBL" id="WOFH01000004">
    <property type="protein sequence ID" value="MUN37674.1"/>
    <property type="molecule type" value="Genomic_DNA"/>
</dbReference>
<comment type="caution">
    <text evidence="1">The sequence shown here is derived from an EMBL/GenBank/DDBJ whole genome shotgun (WGS) entry which is preliminary data.</text>
</comment>
<sequence length="393" mass="43896">MSHKKCRDCGRLKAAAEFSKRRASPDGLALYCKECFALRGAASYRKRQAREGKAVRPFRRHSAVPPGMKYCPRCEKVQPVDAFGKNRAEASGLTNYCRPCHNKVMAEQRDRKYGGGRNYQLRLRYGLSAEQVDQMIAGQGGICVICLRAEARHVDHNHLTGVVRRILCFRCNGALGQFHEDPRCLGDAADYLELKGPQAQRLEIVLGKPVFEGRPRVLSEADWLKRRKSTRPAQRGRRLIERYGIDEEDRQRLLGLQGGLCAVCWDVPAEHVDHDHATGAVRGMACGGCNTGMGQLDDDPVSLRRAADYLLGQLVTSVPAADGGTRLSFTVPDVDPATVPLDGWAPHREADGRHRSRVWRVDDDHEGPTWLTLGLERLLDSYKAMAEERMASR</sequence>
<protein>
    <recommendedName>
        <fullName evidence="3">Recombination endonuclease VII</fullName>
    </recommendedName>
</protein>
<evidence type="ECO:0008006" key="3">
    <source>
        <dbReference type="Google" id="ProtNLM"/>
    </source>
</evidence>
<proteinExistence type="predicted"/>
<dbReference type="AlphaFoldDB" id="A0A7K1KZQ5"/>
<dbReference type="Proteomes" id="UP000432015">
    <property type="component" value="Unassembled WGS sequence"/>
</dbReference>
<dbReference type="Gene3D" id="3.40.1800.10">
    <property type="entry name" value="His-Me finger endonucleases"/>
    <property type="match status" value="2"/>
</dbReference>
<evidence type="ECO:0000313" key="1">
    <source>
        <dbReference type="EMBL" id="MUN37674.1"/>
    </source>
</evidence>
<dbReference type="InterPro" id="IPR038563">
    <property type="entry name" value="Endonuclease_7_sf"/>
</dbReference>
<dbReference type="SUPFAM" id="SSF54060">
    <property type="entry name" value="His-Me finger endonucleases"/>
    <property type="match status" value="2"/>
</dbReference>